<dbReference type="CDD" id="cd14014">
    <property type="entry name" value="STKc_PknB_like"/>
    <property type="match status" value="1"/>
</dbReference>
<evidence type="ECO:0000313" key="8">
    <source>
        <dbReference type="EMBL" id="AKT40847.1"/>
    </source>
</evidence>
<keyword evidence="4" id="KW-0067">ATP-binding</keyword>
<dbReference type="InterPro" id="IPR011009">
    <property type="entry name" value="Kinase-like_dom_sf"/>
</dbReference>
<feature type="domain" description="Protein kinase" evidence="7">
    <location>
        <begin position="41"/>
        <end position="317"/>
    </location>
</feature>
<dbReference type="KEGG" id="ccro:CMC5_050020"/>
<dbReference type="PROSITE" id="PS00109">
    <property type="entry name" value="PROTEIN_KINASE_TYR"/>
    <property type="match status" value="1"/>
</dbReference>
<dbReference type="OrthoDB" id="9801841at2"/>
<keyword evidence="9" id="KW-1185">Reference proteome</keyword>
<dbReference type="STRING" id="52.CMC5_050020"/>
<feature type="compositionally biased region" description="Basic and acidic residues" evidence="5">
    <location>
        <begin position="503"/>
        <end position="515"/>
    </location>
</feature>
<gene>
    <name evidence="8" type="ORF">CMC5_050020</name>
</gene>
<dbReference type="PATRIC" id="fig|52.7.peg.5535"/>
<proteinExistence type="predicted"/>
<evidence type="ECO:0000259" key="7">
    <source>
        <dbReference type="PROSITE" id="PS50011"/>
    </source>
</evidence>
<evidence type="ECO:0000256" key="4">
    <source>
        <dbReference type="ARBA" id="ARBA00022840"/>
    </source>
</evidence>
<reference evidence="8 9" key="1">
    <citation type="submission" date="2015-07" db="EMBL/GenBank/DDBJ databases">
        <title>Genome analysis of myxobacterium Chondromyces crocatus Cm c5 reveals a high potential for natural compound synthesis and the genetic basis for the loss of fruiting body formation.</title>
        <authorList>
            <person name="Zaburannyi N."/>
            <person name="Bunk B."/>
            <person name="Maier J."/>
            <person name="Overmann J."/>
            <person name="Mueller R."/>
        </authorList>
    </citation>
    <scope>NUCLEOTIDE SEQUENCE [LARGE SCALE GENOMIC DNA]</scope>
    <source>
        <strain evidence="8 9">Cm c5</strain>
    </source>
</reference>
<evidence type="ECO:0000256" key="2">
    <source>
        <dbReference type="ARBA" id="ARBA00022741"/>
    </source>
</evidence>
<dbReference type="PANTHER" id="PTHR43289">
    <property type="entry name" value="MITOGEN-ACTIVATED PROTEIN KINASE KINASE KINASE 20-RELATED"/>
    <property type="match status" value="1"/>
</dbReference>
<accession>A0A0K1EJJ6</accession>
<feature type="compositionally biased region" description="Low complexity" evidence="5">
    <location>
        <begin position="517"/>
        <end position="540"/>
    </location>
</feature>
<keyword evidence="6" id="KW-0472">Membrane</keyword>
<dbReference type="Gene3D" id="3.30.200.20">
    <property type="entry name" value="Phosphorylase Kinase, domain 1"/>
    <property type="match status" value="1"/>
</dbReference>
<evidence type="ECO:0000256" key="3">
    <source>
        <dbReference type="ARBA" id="ARBA00022777"/>
    </source>
</evidence>
<keyword evidence="6" id="KW-0812">Transmembrane</keyword>
<dbReference type="SUPFAM" id="SSF56112">
    <property type="entry name" value="Protein kinase-like (PK-like)"/>
    <property type="match status" value="1"/>
</dbReference>
<dbReference type="GO" id="GO:0005524">
    <property type="term" value="F:ATP binding"/>
    <property type="evidence" value="ECO:0007669"/>
    <property type="project" value="UniProtKB-KW"/>
</dbReference>
<keyword evidence="6" id="KW-1133">Transmembrane helix</keyword>
<keyword evidence="2" id="KW-0547">Nucleotide-binding</keyword>
<dbReference type="PANTHER" id="PTHR43289:SF6">
    <property type="entry name" value="SERINE_THREONINE-PROTEIN KINASE NEKL-3"/>
    <property type="match status" value="1"/>
</dbReference>
<dbReference type="EMBL" id="CP012159">
    <property type="protein sequence ID" value="AKT40847.1"/>
    <property type="molecule type" value="Genomic_DNA"/>
</dbReference>
<evidence type="ECO:0000256" key="5">
    <source>
        <dbReference type="SAM" id="MobiDB-lite"/>
    </source>
</evidence>
<feature type="compositionally biased region" description="Low complexity" evidence="5">
    <location>
        <begin position="474"/>
        <end position="491"/>
    </location>
</feature>
<sequence>MTFPARRAQRDGDQQPLWVLLHEAPMSTSQSLAPGKELGRYELLLPVAQGGMATVWAARQKGSRGFQKTVAIKTMLPALSDDAMFERMFLDEAALAARIHHPNVAEILDLGEQDEILYIVMEWVDGEALSVLARASKKNDILIPHRICLRIAAQACMGLHAAHELHDENDQALGIVHRDVSPQNILVTYDGHVKLVDFGVAKATNRAGGETSAGQLKGKIPYMSPEQAKGGNVDRRTDIFALGIVLYKLTTGIHPFAGDTDLATMTKIISQPALPPRARNPRYPADLEHVLMTCLQKDPDKRFQNMLELERAIQDCLLREGTTTDEDVANFVRTLMGDRGQKRRAQLRDAIRLLDERATAPALTDGPLVHENVSELLLTQMRSGVGRSIPAPRPSGSGLEMLPDSAVLTSPTALPVELPAGKRRRSGMVVAAAAIALTGLLGAGFVLSSNTPTTTTASTPTAAPTLDPAPPATAEPAAAAVTAAPSVEPAALDLSALPETPTEDVREPRAPRNDPRPATASTTKPTAAPTTTTPVKPSTKWVPSVTNPGF</sequence>
<name>A0A0K1EJJ6_CHOCO</name>
<feature type="compositionally biased region" description="Low complexity" evidence="5">
    <location>
        <begin position="452"/>
        <end position="466"/>
    </location>
</feature>
<feature type="transmembrane region" description="Helical" evidence="6">
    <location>
        <begin position="428"/>
        <end position="447"/>
    </location>
</feature>
<evidence type="ECO:0000256" key="6">
    <source>
        <dbReference type="SAM" id="Phobius"/>
    </source>
</evidence>
<dbReference type="InterPro" id="IPR000719">
    <property type="entry name" value="Prot_kinase_dom"/>
</dbReference>
<dbReference type="PROSITE" id="PS50011">
    <property type="entry name" value="PROTEIN_KINASE_DOM"/>
    <property type="match status" value="1"/>
</dbReference>
<evidence type="ECO:0000313" key="9">
    <source>
        <dbReference type="Proteomes" id="UP000067626"/>
    </source>
</evidence>
<dbReference type="AlphaFoldDB" id="A0A0K1EJJ6"/>
<protein>
    <recommendedName>
        <fullName evidence="7">Protein kinase domain-containing protein</fullName>
    </recommendedName>
</protein>
<keyword evidence="1" id="KW-0808">Transferase</keyword>
<organism evidence="8 9">
    <name type="scientific">Chondromyces crocatus</name>
    <dbReference type="NCBI Taxonomy" id="52"/>
    <lineage>
        <taxon>Bacteria</taxon>
        <taxon>Pseudomonadati</taxon>
        <taxon>Myxococcota</taxon>
        <taxon>Polyangia</taxon>
        <taxon>Polyangiales</taxon>
        <taxon>Polyangiaceae</taxon>
        <taxon>Chondromyces</taxon>
    </lineage>
</organism>
<dbReference type="Proteomes" id="UP000067626">
    <property type="component" value="Chromosome"/>
</dbReference>
<keyword evidence="3" id="KW-0418">Kinase</keyword>
<dbReference type="InterPro" id="IPR008266">
    <property type="entry name" value="Tyr_kinase_AS"/>
</dbReference>
<feature type="region of interest" description="Disordered" evidence="5">
    <location>
        <begin position="452"/>
        <end position="550"/>
    </location>
</feature>
<dbReference type="GO" id="GO:0004674">
    <property type="term" value="F:protein serine/threonine kinase activity"/>
    <property type="evidence" value="ECO:0007669"/>
    <property type="project" value="TreeGrafter"/>
</dbReference>
<dbReference type="Pfam" id="PF00069">
    <property type="entry name" value="Pkinase"/>
    <property type="match status" value="1"/>
</dbReference>
<dbReference type="Gene3D" id="1.10.510.10">
    <property type="entry name" value="Transferase(Phosphotransferase) domain 1"/>
    <property type="match status" value="1"/>
</dbReference>
<evidence type="ECO:0000256" key="1">
    <source>
        <dbReference type="ARBA" id="ARBA00022679"/>
    </source>
</evidence>